<dbReference type="CDD" id="cd03457">
    <property type="entry name" value="intradiol_dioxygenase_like"/>
    <property type="match status" value="1"/>
</dbReference>
<dbReference type="GeneID" id="63722653"/>
<accession>A0A1L9PP96</accession>
<dbReference type="EMBL" id="KV878130">
    <property type="protein sequence ID" value="OJJ03321.1"/>
    <property type="molecule type" value="Genomic_DNA"/>
</dbReference>
<name>A0A1L9PP96_ASPVE</name>
<dbReference type="RefSeq" id="XP_040669083.1">
    <property type="nucleotide sequence ID" value="XM_040807142.1"/>
</dbReference>
<dbReference type="Proteomes" id="UP000184073">
    <property type="component" value="Unassembled WGS sequence"/>
</dbReference>
<dbReference type="PANTHER" id="PTHR34315:SF9">
    <property type="entry name" value="INTRADIOL RING-CLEAVAGE DIOXYGENASES DOMAIN-CONTAINING PROTEIN-RELATED"/>
    <property type="match status" value="1"/>
</dbReference>
<dbReference type="AlphaFoldDB" id="A0A1L9PP96"/>
<dbReference type="VEuPathDB" id="FungiDB:ASPVEDRAFT_134561"/>
<dbReference type="Gene3D" id="2.60.130.10">
    <property type="entry name" value="Aromatic compound dioxygenase"/>
    <property type="match status" value="1"/>
</dbReference>
<reference evidence="4" key="1">
    <citation type="journal article" date="2017" name="Genome Biol.">
        <title>Comparative genomics reveals high biological diversity and specific adaptations in the industrially and medically important fungal genus Aspergillus.</title>
        <authorList>
            <person name="de Vries R.P."/>
            <person name="Riley R."/>
            <person name="Wiebenga A."/>
            <person name="Aguilar-Osorio G."/>
            <person name="Amillis S."/>
            <person name="Uchima C.A."/>
            <person name="Anderluh G."/>
            <person name="Asadollahi M."/>
            <person name="Askin M."/>
            <person name="Barry K."/>
            <person name="Battaglia E."/>
            <person name="Bayram O."/>
            <person name="Benocci T."/>
            <person name="Braus-Stromeyer S.A."/>
            <person name="Caldana C."/>
            <person name="Canovas D."/>
            <person name="Cerqueira G.C."/>
            <person name="Chen F."/>
            <person name="Chen W."/>
            <person name="Choi C."/>
            <person name="Clum A."/>
            <person name="Dos Santos R.A."/>
            <person name="Damasio A.R."/>
            <person name="Diallinas G."/>
            <person name="Emri T."/>
            <person name="Fekete E."/>
            <person name="Flipphi M."/>
            <person name="Freyberg S."/>
            <person name="Gallo A."/>
            <person name="Gournas C."/>
            <person name="Habgood R."/>
            <person name="Hainaut M."/>
            <person name="Harispe M.L."/>
            <person name="Henrissat B."/>
            <person name="Hilden K.S."/>
            <person name="Hope R."/>
            <person name="Hossain A."/>
            <person name="Karabika E."/>
            <person name="Karaffa L."/>
            <person name="Karanyi Z."/>
            <person name="Krasevec N."/>
            <person name="Kuo A."/>
            <person name="Kusch H."/>
            <person name="LaButti K."/>
            <person name="Lagendijk E.L."/>
            <person name="Lapidus A."/>
            <person name="Levasseur A."/>
            <person name="Lindquist E."/>
            <person name="Lipzen A."/>
            <person name="Logrieco A.F."/>
            <person name="MacCabe A."/>
            <person name="Maekelae M.R."/>
            <person name="Malavazi I."/>
            <person name="Melin P."/>
            <person name="Meyer V."/>
            <person name="Mielnichuk N."/>
            <person name="Miskei M."/>
            <person name="Molnar A.P."/>
            <person name="Mule G."/>
            <person name="Ngan C.Y."/>
            <person name="Orejas M."/>
            <person name="Orosz E."/>
            <person name="Ouedraogo J.P."/>
            <person name="Overkamp K.M."/>
            <person name="Park H.-S."/>
            <person name="Perrone G."/>
            <person name="Piumi F."/>
            <person name="Punt P.J."/>
            <person name="Ram A.F."/>
            <person name="Ramon A."/>
            <person name="Rauscher S."/>
            <person name="Record E."/>
            <person name="Riano-Pachon D.M."/>
            <person name="Robert V."/>
            <person name="Roehrig J."/>
            <person name="Ruller R."/>
            <person name="Salamov A."/>
            <person name="Salih N.S."/>
            <person name="Samson R.A."/>
            <person name="Sandor E."/>
            <person name="Sanguinetti M."/>
            <person name="Schuetze T."/>
            <person name="Sepcic K."/>
            <person name="Shelest E."/>
            <person name="Sherlock G."/>
            <person name="Sophianopoulou V."/>
            <person name="Squina F.M."/>
            <person name="Sun H."/>
            <person name="Susca A."/>
            <person name="Todd R.B."/>
            <person name="Tsang A."/>
            <person name="Unkles S.E."/>
            <person name="van de Wiele N."/>
            <person name="van Rossen-Uffink D."/>
            <person name="Oliveira J.V."/>
            <person name="Vesth T.C."/>
            <person name="Visser J."/>
            <person name="Yu J.-H."/>
            <person name="Zhou M."/>
            <person name="Andersen M.R."/>
            <person name="Archer D.B."/>
            <person name="Baker S.E."/>
            <person name="Benoit I."/>
            <person name="Brakhage A.A."/>
            <person name="Braus G.H."/>
            <person name="Fischer R."/>
            <person name="Frisvad J.C."/>
            <person name="Goldman G.H."/>
            <person name="Houbraken J."/>
            <person name="Oakley B."/>
            <person name="Pocsi I."/>
            <person name="Scazzocchio C."/>
            <person name="Seiboth B."/>
            <person name="vanKuyk P.A."/>
            <person name="Wortman J."/>
            <person name="Dyer P.S."/>
            <person name="Grigoriev I.V."/>
        </authorList>
    </citation>
    <scope>NUCLEOTIDE SEQUENCE [LARGE SCALE GENOMIC DNA]</scope>
    <source>
        <strain evidence="4">CBS 583.65</strain>
    </source>
</reference>
<dbReference type="GO" id="GO:0008199">
    <property type="term" value="F:ferric iron binding"/>
    <property type="evidence" value="ECO:0007669"/>
    <property type="project" value="InterPro"/>
</dbReference>
<keyword evidence="1" id="KW-0732">Signal</keyword>
<gene>
    <name evidence="3" type="ORF">ASPVEDRAFT_134561</name>
</gene>
<evidence type="ECO:0000256" key="1">
    <source>
        <dbReference type="SAM" id="SignalP"/>
    </source>
</evidence>
<dbReference type="GO" id="GO:0016702">
    <property type="term" value="F:oxidoreductase activity, acting on single donors with incorporation of molecular oxygen, incorporation of two atoms of oxygen"/>
    <property type="evidence" value="ECO:0007669"/>
    <property type="project" value="InterPro"/>
</dbReference>
<keyword evidence="4" id="KW-1185">Reference proteome</keyword>
<dbReference type="SUPFAM" id="SSF49482">
    <property type="entry name" value="Aromatic compound dioxygenase"/>
    <property type="match status" value="1"/>
</dbReference>
<sequence>MHLQPLILLSLASPAFSHGAFEHEDLETQLLKRDFFSHGRRSLESCAGTLNSDGTNSQAHKRRAAFVNQHRQQLKLKRSMVEILNTSHLHTGPFISPNRPADAFTGENHVLLNPYGDNGPYYVPGEVIRSDARENQLGVPIIVEAQFIDFETCKPIPGMWWDLWNANATGVYSGVINQGNGDFSDHSNVNNTFLRAVAMADQDGVAQIKTIFPGHYTGRTNHIHIIAHTDVTVLPNGTITGGSIAHIGQFFFDQAIIDKVSQTYPYTENPYVPIGNARDDTFHQETAYSASDPVFHYEYLGDTLDDGLFMWVRVGVNASASWPSEQSFIYGAGGGKYSCGTGRIGKNYTSDDEECKNDVDVGALPGEKGPGPAVYSAPPPTAWDDEIDEAEIEAAHGVLEGENGVTAV</sequence>
<dbReference type="InterPro" id="IPR000627">
    <property type="entry name" value="Intradiol_dOase_C"/>
</dbReference>
<dbReference type="Pfam" id="PF00775">
    <property type="entry name" value="Dioxygenase_C"/>
    <property type="match status" value="1"/>
</dbReference>
<dbReference type="STRING" id="1036611.A0A1L9PP96"/>
<evidence type="ECO:0000313" key="4">
    <source>
        <dbReference type="Proteomes" id="UP000184073"/>
    </source>
</evidence>
<feature type="signal peptide" evidence="1">
    <location>
        <begin position="1"/>
        <end position="17"/>
    </location>
</feature>
<organism evidence="3 4">
    <name type="scientific">Aspergillus versicolor CBS 583.65</name>
    <dbReference type="NCBI Taxonomy" id="1036611"/>
    <lineage>
        <taxon>Eukaryota</taxon>
        <taxon>Fungi</taxon>
        <taxon>Dikarya</taxon>
        <taxon>Ascomycota</taxon>
        <taxon>Pezizomycotina</taxon>
        <taxon>Eurotiomycetes</taxon>
        <taxon>Eurotiomycetidae</taxon>
        <taxon>Eurotiales</taxon>
        <taxon>Aspergillaceae</taxon>
        <taxon>Aspergillus</taxon>
        <taxon>Aspergillus subgen. Nidulantes</taxon>
    </lineage>
</organism>
<dbReference type="InterPro" id="IPR015889">
    <property type="entry name" value="Intradiol_dOase_core"/>
</dbReference>
<feature type="chain" id="PRO_5012566883" description="Intradiol ring-cleavage dioxygenases domain-containing protein" evidence="1">
    <location>
        <begin position="18"/>
        <end position="408"/>
    </location>
</feature>
<feature type="domain" description="Intradiol ring-cleavage dioxygenases" evidence="2">
    <location>
        <begin position="128"/>
        <end position="221"/>
    </location>
</feature>
<evidence type="ECO:0000313" key="3">
    <source>
        <dbReference type="EMBL" id="OJJ03321.1"/>
    </source>
</evidence>
<dbReference type="OrthoDB" id="121380at2759"/>
<proteinExistence type="predicted"/>
<protein>
    <recommendedName>
        <fullName evidence="2">Intradiol ring-cleavage dioxygenases domain-containing protein</fullName>
    </recommendedName>
</protein>
<evidence type="ECO:0000259" key="2">
    <source>
        <dbReference type="Pfam" id="PF00775"/>
    </source>
</evidence>
<dbReference type="PANTHER" id="PTHR34315">
    <property type="match status" value="1"/>
</dbReference>